<keyword evidence="3 6" id="KW-0812">Transmembrane</keyword>
<evidence type="ECO:0000313" key="9">
    <source>
        <dbReference type="Proteomes" id="UP000269669"/>
    </source>
</evidence>
<feature type="transmembrane region" description="Helical" evidence="6">
    <location>
        <begin position="70"/>
        <end position="90"/>
    </location>
</feature>
<evidence type="ECO:0000256" key="4">
    <source>
        <dbReference type="ARBA" id="ARBA00022989"/>
    </source>
</evidence>
<evidence type="ECO:0000256" key="1">
    <source>
        <dbReference type="ARBA" id="ARBA00004651"/>
    </source>
</evidence>
<gene>
    <name evidence="8" type="ORF">EDE15_0450</name>
</gene>
<accession>A0A428MDM6</accession>
<sequence>MLAHPNASFLPLYCTCMSEKLIEILVGLITSGGYPAVILLMAIQSACIPIPSEVIMPLAGYALAHNQLDLIILATVASLASNLGSVPAYWVGARGGRPMVERYGSYMLLSKRDLDRVDHFFARYGSIAVLIGRMLPIVRTFIAFPAGVAKMNQVRFHIYTFIGSWPWCYALAYVGMKLGDEWNSDPRFKAIFHRFHLGVELIIITGFLWFVISHWKNRIRIEAA</sequence>
<evidence type="ECO:0000256" key="6">
    <source>
        <dbReference type="SAM" id="Phobius"/>
    </source>
</evidence>
<proteinExistence type="predicted"/>
<name>A0A428MDM6_9BACT</name>
<evidence type="ECO:0000259" key="7">
    <source>
        <dbReference type="Pfam" id="PF09335"/>
    </source>
</evidence>
<keyword evidence="9" id="KW-1185">Reference proteome</keyword>
<dbReference type="EMBL" id="RSDW01000001">
    <property type="protein sequence ID" value="RSL14980.1"/>
    <property type="molecule type" value="Genomic_DNA"/>
</dbReference>
<protein>
    <submittedName>
        <fullName evidence="8">Membrane protein DedA with SNARE-associated domain</fullName>
    </submittedName>
</protein>
<dbReference type="GO" id="GO:0005886">
    <property type="term" value="C:plasma membrane"/>
    <property type="evidence" value="ECO:0007669"/>
    <property type="project" value="UniProtKB-SubCell"/>
</dbReference>
<evidence type="ECO:0000256" key="2">
    <source>
        <dbReference type="ARBA" id="ARBA00022475"/>
    </source>
</evidence>
<reference evidence="8 9" key="1">
    <citation type="submission" date="2018-12" db="EMBL/GenBank/DDBJ databases">
        <title>Sequencing of bacterial isolates from soil warming experiment in Harvard Forest, Massachusetts, USA.</title>
        <authorList>
            <person name="Deangelis K."/>
        </authorList>
    </citation>
    <scope>NUCLEOTIDE SEQUENCE [LARGE SCALE GENOMIC DNA]</scope>
    <source>
        <strain evidence="8 9">EB153</strain>
    </source>
</reference>
<comment type="subcellular location">
    <subcellularLocation>
        <location evidence="1">Cell membrane</location>
        <topology evidence="1">Multi-pass membrane protein</topology>
    </subcellularLocation>
</comment>
<feature type="domain" description="VTT" evidence="7">
    <location>
        <begin position="50"/>
        <end position="175"/>
    </location>
</feature>
<feature type="transmembrane region" description="Helical" evidence="6">
    <location>
        <begin position="156"/>
        <end position="175"/>
    </location>
</feature>
<keyword evidence="5 6" id="KW-0472">Membrane</keyword>
<feature type="transmembrane region" description="Helical" evidence="6">
    <location>
        <begin position="195"/>
        <end position="212"/>
    </location>
</feature>
<evidence type="ECO:0000256" key="3">
    <source>
        <dbReference type="ARBA" id="ARBA00022692"/>
    </source>
</evidence>
<comment type="caution">
    <text evidence="8">The sequence shown here is derived from an EMBL/GenBank/DDBJ whole genome shotgun (WGS) entry which is preliminary data.</text>
</comment>
<evidence type="ECO:0000256" key="5">
    <source>
        <dbReference type="ARBA" id="ARBA00023136"/>
    </source>
</evidence>
<dbReference type="PANTHER" id="PTHR42709">
    <property type="entry name" value="ALKALINE PHOSPHATASE LIKE PROTEIN"/>
    <property type="match status" value="1"/>
</dbReference>
<dbReference type="Pfam" id="PF09335">
    <property type="entry name" value="VTT_dom"/>
    <property type="match status" value="1"/>
</dbReference>
<keyword evidence="2" id="KW-1003">Cell membrane</keyword>
<dbReference type="InterPro" id="IPR032816">
    <property type="entry name" value="VTT_dom"/>
</dbReference>
<evidence type="ECO:0000313" key="8">
    <source>
        <dbReference type="EMBL" id="RSL14980.1"/>
    </source>
</evidence>
<organism evidence="8 9">
    <name type="scientific">Edaphobacter aggregans</name>
    <dbReference type="NCBI Taxonomy" id="570835"/>
    <lineage>
        <taxon>Bacteria</taxon>
        <taxon>Pseudomonadati</taxon>
        <taxon>Acidobacteriota</taxon>
        <taxon>Terriglobia</taxon>
        <taxon>Terriglobales</taxon>
        <taxon>Acidobacteriaceae</taxon>
        <taxon>Edaphobacter</taxon>
    </lineage>
</organism>
<dbReference type="AlphaFoldDB" id="A0A428MDM6"/>
<dbReference type="InterPro" id="IPR051311">
    <property type="entry name" value="DedA_domain"/>
</dbReference>
<keyword evidence="4 6" id="KW-1133">Transmembrane helix</keyword>
<dbReference type="Proteomes" id="UP000269669">
    <property type="component" value="Unassembled WGS sequence"/>
</dbReference>
<dbReference type="PANTHER" id="PTHR42709:SF6">
    <property type="entry name" value="UNDECAPRENYL PHOSPHATE TRANSPORTER A"/>
    <property type="match status" value="1"/>
</dbReference>